<organism evidence="1 2">
    <name type="scientific">Sulfurihydrogenibium yellowstonense SS-5</name>
    <dbReference type="NCBI Taxonomy" id="432331"/>
    <lineage>
        <taxon>Bacteria</taxon>
        <taxon>Pseudomonadati</taxon>
        <taxon>Aquificota</taxon>
        <taxon>Aquificia</taxon>
        <taxon>Aquificales</taxon>
        <taxon>Hydrogenothermaceae</taxon>
        <taxon>Sulfurihydrogenibium</taxon>
    </lineage>
</organism>
<name>C4FKW1_9AQUI</name>
<dbReference type="OrthoDB" id="14000at2"/>
<evidence type="ECO:0000313" key="1">
    <source>
        <dbReference type="EMBL" id="EEP60292.1"/>
    </source>
</evidence>
<proteinExistence type="predicted"/>
<accession>C4FKW1</accession>
<reference evidence="1 2" key="1">
    <citation type="submission" date="2009-04" db="EMBL/GenBank/DDBJ databases">
        <authorList>
            <person name="Reysenbach A.-L."/>
            <person name="Heidelberg J.F."/>
            <person name="Nelson W.C."/>
        </authorList>
    </citation>
    <scope>NUCLEOTIDE SEQUENCE [LARGE SCALE GENOMIC DNA]</scope>
    <source>
        <strain evidence="1 2">SS-5</strain>
    </source>
</reference>
<keyword evidence="2" id="KW-1185">Reference proteome</keyword>
<gene>
    <name evidence="1" type="ORF">SULYE_1211</name>
</gene>
<sequence length="127" mass="14779">MLKENTELKVNIKGFEVLDDGEIKYLEDILTPLILVENIPNYKENVFWYKIRNLWVLVGKIPPLTIESNDVILFKEKGKWGLFKIIEKKDSILILTDGKGLRKTKVKEENLTELNLLGKVLRVQNKV</sequence>
<dbReference type="AlphaFoldDB" id="C4FKW1"/>
<dbReference type="Proteomes" id="UP000005540">
    <property type="component" value="Unassembled WGS sequence"/>
</dbReference>
<evidence type="ECO:0000313" key="2">
    <source>
        <dbReference type="Proteomes" id="UP000005540"/>
    </source>
</evidence>
<protein>
    <submittedName>
        <fullName evidence="1">Uncharacterized protein</fullName>
    </submittedName>
</protein>
<comment type="caution">
    <text evidence="1">The sequence shown here is derived from an EMBL/GenBank/DDBJ whole genome shotgun (WGS) entry which is preliminary data.</text>
</comment>
<dbReference type="EMBL" id="ABZS01000119">
    <property type="protein sequence ID" value="EEP60292.1"/>
    <property type="molecule type" value="Genomic_DNA"/>
</dbReference>
<dbReference type="RefSeq" id="WP_007547396.1">
    <property type="nucleotide sequence ID" value="NZ_ABZS01000119.1"/>
</dbReference>